<feature type="domain" description="RanBD1" evidence="2">
    <location>
        <begin position="691"/>
        <end position="821"/>
    </location>
</feature>
<dbReference type="AlphaFoldDB" id="A0AA40EBS1"/>
<dbReference type="PANTHER" id="PTHR38697:SF1">
    <property type="entry name" value="NUCLEAR PORE COMPLEX PROTEIN SIMILAR TO S. CEREVISIAE NUP2 (EUROFUNG)"/>
    <property type="match status" value="1"/>
</dbReference>
<feature type="compositionally biased region" description="Low complexity" evidence="1">
    <location>
        <begin position="503"/>
        <end position="518"/>
    </location>
</feature>
<reference evidence="3" key="1">
    <citation type="submission" date="2023-06" db="EMBL/GenBank/DDBJ databases">
        <title>Genome-scale phylogeny and comparative genomics of the fungal order Sordariales.</title>
        <authorList>
            <consortium name="Lawrence Berkeley National Laboratory"/>
            <person name="Hensen N."/>
            <person name="Bonometti L."/>
            <person name="Westerberg I."/>
            <person name="Brannstrom I.O."/>
            <person name="Guillou S."/>
            <person name="Cros-Aarteil S."/>
            <person name="Calhoun S."/>
            <person name="Haridas S."/>
            <person name="Kuo A."/>
            <person name="Mondo S."/>
            <person name="Pangilinan J."/>
            <person name="Riley R."/>
            <person name="Labutti K."/>
            <person name="Andreopoulos B."/>
            <person name="Lipzen A."/>
            <person name="Chen C."/>
            <person name="Yanf M."/>
            <person name="Daum C."/>
            <person name="Ng V."/>
            <person name="Clum A."/>
            <person name="Steindorff A."/>
            <person name="Ohm R."/>
            <person name="Martin F."/>
            <person name="Silar P."/>
            <person name="Natvig D."/>
            <person name="Lalanne C."/>
            <person name="Gautier V."/>
            <person name="Ament-Velasquez S.L."/>
            <person name="Kruys A."/>
            <person name="Hutchinson M.I."/>
            <person name="Powell A.J."/>
            <person name="Barry K."/>
            <person name="Miller A.N."/>
            <person name="Grigoriev I.V."/>
            <person name="Debuchy R."/>
            <person name="Gladieux P."/>
            <person name="Thoren M.H."/>
            <person name="Johannesson H."/>
        </authorList>
    </citation>
    <scope>NUCLEOTIDE SEQUENCE</scope>
    <source>
        <strain evidence="3">CBS 540.89</strain>
    </source>
</reference>
<dbReference type="Gene3D" id="2.30.29.30">
    <property type="entry name" value="Pleckstrin-homology domain (PH domain)/Phosphotyrosine-binding domain (PTB)"/>
    <property type="match status" value="1"/>
</dbReference>
<dbReference type="EMBL" id="JAUKTV010000007">
    <property type="protein sequence ID" value="KAK0735664.1"/>
    <property type="molecule type" value="Genomic_DNA"/>
</dbReference>
<comment type="caution">
    <text evidence="3">The sequence shown here is derived from an EMBL/GenBank/DDBJ whole genome shotgun (WGS) entry which is preliminary data.</text>
</comment>
<feature type="compositionally biased region" description="Low complexity" evidence="1">
    <location>
        <begin position="648"/>
        <end position="672"/>
    </location>
</feature>
<feature type="compositionally biased region" description="Acidic residues" evidence="1">
    <location>
        <begin position="461"/>
        <end position="482"/>
    </location>
</feature>
<feature type="region of interest" description="Disordered" evidence="1">
    <location>
        <begin position="1"/>
        <end position="164"/>
    </location>
</feature>
<feature type="compositionally biased region" description="Polar residues" evidence="1">
    <location>
        <begin position="77"/>
        <end position="94"/>
    </location>
</feature>
<feature type="compositionally biased region" description="Low complexity" evidence="1">
    <location>
        <begin position="620"/>
        <end position="630"/>
    </location>
</feature>
<accession>A0AA40EBS1</accession>
<keyword evidence="4" id="KW-1185">Reference proteome</keyword>
<name>A0AA40EBS1_9PEZI</name>
<dbReference type="CDD" id="cd13170">
    <property type="entry name" value="RanBD_NUP50"/>
    <property type="match status" value="1"/>
</dbReference>
<sequence>MEPSTKKRSIFGLGALFQRSTTPSEQESKKDATMKDAAPSLPRPATSASAPESPAKRASDSQMATRKIIGRPHGPSSKLSHSFTASDLTRTVTIGTPRRMPGDNPNKPPSSLSTAIVSRPNTNFTGQSSTRTNVFRSTAISSRPGLPNYSSPRGPISLNQSFPPITPGRAKRAATAELNGRALPQPSTSGDLFKMRIQSPPRHLTGEMLAKEVPSELNRTGSVYADEFLAHYCPPDLDEQQRRQFFCILDLRRLKYAADEVFTKKDWKINVLNFAKEYEKSRSLIMLRYGLYEFKTVRASEAVKKEWKEKHNIPDSDDEEEETAPRTNGGAKRKASVELTPHSVALSGPVSSANKRTRAPEISAKNKRKADEEPEESSQPAKLQKPGPLPSKAPSATKSLFESVANNTPVKALKASSTSSLFGSSTTAKPNGLFASTPKPTASSNIFGHLSDASKNSGNEGADEDSDSGSEAEDEDTEEASGSEEQTSSGEGSSSGKKATVNGTSGSSSDAGESFSQGRSLFERITRGADGKPVRKLDTHDGSLFPTPAELERTVSPSFTFGSTPAPSAGGAPPFSFGGASDASVSQNVPSSGPVFSFGQNPAGGSIFGNSLAPGGGTSTGTNTPFTFGGASSLATTPAAGTPEPSSTAGGNTAATTATTAAEAGNNQGTNADGDEAPQEHQISLTDGGKGEEDESVIHEVRAKAMKYMTGEENDSSGGDNNKKKGWQVQGIGNLKLLRHKTTGAVRLLLRAEPRGHIALNKLVLPNVTYKVEPPGAKAVKVVVAKDNGKGLETWMVQVKTKEMAEELARKLEGEKKGNEKKKE</sequence>
<dbReference type="InterPro" id="IPR053074">
    <property type="entry name" value="NPC_Nucleoporin"/>
</dbReference>
<gene>
    <name evidence="3" type="ORF">B0T21DRAFT_289701</name>
</gene>
<evidence type="ECO:0000313" key="4">
    <source>
        <dbReference type="Proteomes" id="UP001172159"/>
    </source>
</evidence>
<dbReference type="InterPro" id="IPR011993">
    <property type="entry name" value="PH-like_dom_sf"/>
</dbReference>
<dbReference type="SMART" id="SM00160">
    <property type="entry name" value="RanBD"/>
    <property type="match status" value="1"/>
</dbReference>
<feature type="compositionally biased region" description="Basic and acidic residues" evidence="1">
    <location>
        <begin position="521"/>
        <end position="541"/>
    </location>
</feature>
<dbReference type="Proteomes" id="UP001172159">
    <property type="component" value="Unassembled WGS sequence"/>
</dbReference>
<dbReference type="Pfam" id="PF00638">
    <property type="entry name" value="Ran_BP1"/>
    <property type="match status" value="1"/>
</dbReference>
<feature type="compositionally biased region" description="Low complexity" evidence="1">
    <location>
        <begin position="416"/>
        <end position="427"/>
    </location>
</feature>
<dbReference type="PROSITE" id="PS50196">
    <property type="entry name" value="RANBD1"/>
    <property type="match status" value="1"/>
</dbReference>
<feature type="region of interest" description="Disordered" evidence="1">
    <location>
        <begin position="306"/>
        <end position="696"/>
    </location>
</feature>
<evidence type="ECO:0000313" key="3">
    <source>
        <dbReference type="EMBL" id="KAK0735664.1"/>
    </source>
</evidence>
<dbReference type="PANTHER" id="PTHR38697">
    <property type="entry name" value="NUCLEAR PORE COMPLEX PROTEIN SIMILAR TO S. CEREVISIAE NUP2 (EUROFUNG)"/>
    <property type="match status" value="1"/>
</dbReference>
<dbReference type="InterPro" id="IPR000156">
    <property type="entry name" value="Ran_bind_dom"/>
</dbReference>
<evidence type="ECO:0000259" key="2">
    <source>
        <dbReference type="PROSITE" id="PS50196"/>
    </source>
</evidence>
<feature type="compositionally biased region" description="Polar residues" evidence="1">
    <location>
        <begin position="109"/>
        <end position="141"/>
    </location>
</feature>
<proteinExistence type="predicted"/>
<evidence type="ECO:0000256" key="1">
    <source>
        <dbReference type="SAM" id="MobiDB-lite"/>
    </source>
</evidence>
<feature type="compositionally biased region" description="Low complexity" evidence="1">
    <location>
        <begin position="483"/>
        <end position="496"/>
    </location>
</feature>
<feature type="compositionally biased region" description="Low complexity" evidence="1">
    <location>
        <begin position="43"/>
        <end position="53"/>
    </location>
</feature>
<feature type="compositionally biased region" description="Polar residues" evidence="1">
    <location>
        <begin position="394"/>
        <end position="409"/>
    </location>
</feature>
<organism evidence="3 4">
    <name type="scientific">Apiosordaria backusii</name>
    <dbReference type="NCBI Taxonomy" id="314023"/>
    <lineage>
        <taxon>Eukaryota</taxon>
        <taxon>Fungi</taxon>
        <taxon>Dikarya</taxon>
        <taxon>Ascomycota</taxon>
        <taxon>Pezizomycotina</taxon>
        <taxon>Sordariomycetes</taxon>
        <taxon>Sordariomycetidae</taxon>
        <taxon>Sordariales</taxon>
        <taxon>Lasiosphaeriaceae</taxon>
        <taxon>Apiosordaria</taxon>
    </lineage>
</organism>
<feature type="compositionally biased region" description="Low complexity" evidence="1">
    <location>
        <begin position="561"/>
        <end position="581"/>
    </location>
</feature>
<dbReference type="SUPFAM" id="SSF50729">
    <property type="entry name" value="PH domain-like"/>
    <property type="match status" value="1"/>
</dbReference>
<protein>
    <recommendedName>
        <fullName evidence="2">RanBD1 domain-containing protein</fullName>
    </recommendedName>
</protein>